<gene>
    <name evidence="1" type="ORF">SELSPUOL_02367</name>
</gene>
<dbReference type="eggNOG" id="COG3510">
    <property type="taxonomic scope" value="Bacteria"/>
</dbReference>
<evidence type="ECO:0000313" key="2">
    <source>
        <dbReference type="Proteomes" id="UP000003505"/>
    </source>
</evidence>
<reference evidence="1 2" key="1">
    <citation type="submission" date="2009-09" db="EMBL/GenBank/DDBJ databases">
        <authorList>
            <person name="Weinstock G."/>
            <person name="Sodergren E."/>
            <person name="Clifton S."/>
            <person name="Fulton L."/>
            <person name="Fulton B."/>
            <person name="Courtney L."/>
            <person name="Fronick C."/>
            <person name="Harrison M."/>
            <person name="Strong C."/>
            <person name="Farmer C."/>
            <person name="Delahaunty K."/>
            <person name="Markovic C."/>
            <person name="Hall O."/>
            <person name="Minx P."/>
            <person name="Tomlinson C."/>
            <person name="Mitreva M."/>
            <person name="Nelson J."/>
            <person name="Hou S."/>
            <person name="Wollam A."/>
            <person name="Pepin K.H."/>
            <person name="Johnson M."/>
            <person name="Bhonagiri V."/>
            <person name="Nash W.E."/>
            <person name="Warren W."/>
            <person name="Chinwalla A."/>
            <person name="Mardis E.R."/>
            <person name="Wilson R.K."/>
        </authorList>
    </citation>
    <scope>NUCLEOTIDE SEQUENCE [LARGE SCALE GENOMIC DNA]</scope>
    <source>
        <strain evidence="2">ATCC 35185 / DSM 20758 / VPI D19B-28</strain>
    </source>
</reference>
<evidence type="ECO:0008006" key="3">
    <source>
        <dbReference type="Google" id="ProtNLM"/>
    </source>
</evidence>
<dbReference type="Gene3D" id="3.40.50.150">
    <property type="entry name" value="Vaccinia Virus protein VP39"/>
    <property type="match status" value="1"/>
</dbReference>
<dbReference type="InterPro" id="IPR029063">
    <property type="entry name" value="SAM-dependent_MTases_sf"/>
</dbReference>
<comment type="caution">
    <text evidence="1">The sequence shown here is derived from an EMBL/GenBank/DDBJ whole genome shotgun (WGS) entry which is preliminary data.</text>
</comment>
<name>C9LY08_SELS3</name>
<dbReference type="CDD" id="cd02440">
    <property type="entry name" value="AdoMet_MTases"/>
    <property type="match status" value="1"/>
</dbReference>
<dbReference type="AlphaFoldDB" id="C9LY08"/>
<dbReference type="SUPFAM" id="SSF53335">
    <property type="entry name" value="S-adenosyl-L-methionine-dependent methyltransferases"/>
    <property type="match status" value="2"/>
</dbReference>
<dbReference type="STRING" id="546271.Selsp_0335"/>
<protein>
    <recommendedName>
        <fullName evidence="3">Methyltransferase domain protein</fullName>
    </recommendedName>
</protein>
<proteinExistence type="predicted"/>
<evidence type="ECO:0000313" key="1">
    <source>
        <dbReference type="EMBL" id="EEX76202.1"/>
    </source>
</evidence>
<organism evidence="1 2">
    <name type="scientific">Selenomonas sputigena (strain ATCC 35185 / DSM 20758 / CCUG 44933 / VPI D19B-28)</name>
    <dbReference type="NCBI Taxonomy" id="546271"/>
    <lineage>
        <taxon>Bacteria</taxon>
        <taxon>Bacillati</taxon>
        <taxon>Bacillota</taxon>
        <taxon>Negativicutes</taxon>
        <taxon>Selenomonadales</taxon>
        <taxon>Selenomonadaceae</taxon>
        <taxon>Selenomonas</taxon>
    </lineage>
</organism>
<accession>C9LY08</accession>
<sequence>MPGFFMTAARDERGMRVRLHHYYIKALREFWEQGVLTEAEVREKDVLVIGLSYFGTGVIAALQEPFLSRGARVDYVPLFNEDFGISSSLQEVADVMEGKQYDLVVLAEGLEQEPHFAKSAEAVAACCRIGGKMLLFVQTPDALDEERSVLRCWERVWAYDLQDIASIFPGFAMLFHMRTAPALLLAAKLEKRREARPLHPTAFNLRLKRHVSEKKGLQAGFFHEFHELDRIGVEECTDKCRYRHNYLKKYEFFLRDWKNKPLRLLELGVSKGGSERMWKRFFPQAQVYGVDIDENCRAYEEERIKIRIADLSQDDVLESLKGIRPHIIIDDASHFWSHQIKALFTLFPVLPSGGVYILEDIETSFHPLVFSSEYCDAPLDAYTVAERITRVAASRVPCKEGPFAEEITAVGMDTELVATMLSSCIFIKR</sequence>
<dbReference type="EMBL" id="ACKP02000050">
    <property type="protein sequence ID" value="EEX76202.1"/>
    <property type="molecule type" value="Genomic_DNA"/>
</dbReference>
<dbReference type="Proteomes" id="UP000003505">
    <property type="component" value="Unassembled WGS sequence"/>
</dbReference>